<feature type="domain" description="TLDc" evidence="2">
    <location>
        <begin position="279"/>
        <end position="696"/>
    </location>
</feature>
<proteinExistence type="predicted"/>
<dbReference type="SMART" id="SM00584">
    <property type="entry name" value="TLDc"/>
    <property type="match status" value="1"/>
</dbReference>
<dbReference type="InterPro" id="IPR006571">
    <property type="entry name" value="TLDc_dom"/>
</dbReference>
<accession>A0A7R9F209</accession>
<reference evidence="3" key="1">
    <citation type="submission" date="2020-11" db="EMBL/GenBank/DDBJ databases">
        <authorList>
            <person name="Tran Van P."/>
        </authorList>
    </citation>
    <scope>NUCLEOTIDE SEQUENCE</scope>
</reference>
<evidence type="ECO:0000313" key="3">
    <source>
        <dbReference type="EMBL" id="CAD7445555.1"/>
    </source>
</evidence>
<evidence type="ECO:0000259" key="2">
    <source>
        <dbReference type="SMART" id="SM00584"/>
    </source>
</evidence>
<organism evidence="3">
    <name type="scientific">Timema bartmani</name>
    <dbReference type="NCBI Taxonomy" id="61472"/>
    <lineage>
        <taxon>Eukaryota</taxon>
        <taxon>Metazoa</taxon>
        <taxon>Ecdysozoa</taxon>
        <taxon>Arthropoda</taxon>
        <taxon>Hexapoda</taxon>
        <taxon>Insecta</taxon>
        <taxon>Pterygota</taxon>
        <taxon>Neoptera</taxon>
        <taxon>Polyneoptera</taxon>
        <taxon>Phasmatodea</taxon>
        <taxon>Timematodea</taxon>
        <taxon>Timematoidea</taxon>
        <taxon>Timematidae</taxon>
        <taxon>Timema</taxon>
    </lineage>
</organism>
<sequence length="758" mass="84977">MNGRTCEAAKAIPTGTLRKDQRGTADKTTVKKASKALTKPSSKDPPTQSLQDKSRPLLKREFQERLGKARGPKKGLDLSTPVLEREPSFENDDNVMLPLSEVWLLATSLPLLFTKPSEHHSPDNLAAGLTSHNFVTKLLGSICPSHWTLLYNSNDHGLGANSVLSKQFLLQYHQEALEKLKLSLLEQCELRWASGLLVIGLELSRDQISALLAFYSERVNPHVILYRGYKHLRHPISNTYKSAYTLTPFYREASAVYGSSAHINTSRFAVHVRRENKNEAAECYVIWLAFPEWWALRRRYNSEKEVLCAITFMHHVLSYRGSTLTFLRGEGGVQFCVAASTEWKESHQYWGGDDCVVIQLLPNYQIIQRVIHIFYKRRNSQKGCLPHLYRRGPLSPARETPQSPPQGSPPTPPCGPKLRAAFVEPLNPASGTPEVGMSGRTCEAAKAIPTGTLRKDQRGTDDKITVKKASKSLTKPSSKDPPTQSLQDKSKPLLKREVQERLLKARGPKKVFDMVGIVLPKAIPTTPGRVSPWKIPLPRCHFDLAKFPKATTPYIIYERTLNELLATRFQSFKRIYTDGSKCGASLGSTFVVEGSNFKFDFPVAVQTNNSEAARHYGVTEVNVRCWRKDLLKLQNCNLTQGAKLLYFNLSIRGYPKGLRAGQDQRAPCLQVDEGFNLVTFCGIPYRINSVEVWGCGSQRDRWYGRVGILPAVEDAGKETTSPDTRRLAYLPSLFSSQTALNPCHELQHSILPRIASKL</sequence>
<protein>
    <recommendedName>
        <fullName evidence="2">TLDc domain-containing protein</fullName>
    </recommendedName>
</protein>
<feature type="compositionally biased region" description="Basic and acidic residues" evidence="1">
    <location>
        <begin position="17"/>
        <end position="29"/>
    </location>
</feature>
<feature type="compositionally biased region" description="Basic and acidic residues" evidence="1">
    <location>
        <begin position="453"/>
        <end position="465"/>
    </location>
</feature>
<evidence type="ECO:0000256" key="1">
    <source>
        <dbReference type="SAM" id="MobiDB-lite"/>
    </source>
</evidence>
<dbReference type="AlphaFoldDB" id="A0A7R9F209"/>
<gene>
    <name evidence="3" type="ORF">TBIB3V08_LOCUS7906</name>
</gene>
<feature type="compositionally biased region" description="Basic and acidic residues" evidence="1">
    <location>
        <begin position="52"/>
        <end position="67"/>
    </location>
</feature>
<name>A0A7R9F209_9NEOP</name>
<feature type="compositionally biased region" description="Pro residues" evidence="1">
    <location>
        <begin position="402"/>
        <end position="415"/>
    </location>
</feature>
<feature type="region of interest" description="Disordered" evidence="1">
    <location>
        <begin position="387"/>
        <end position="419"/>
    </location>
</feature>
<feature type="region of interest" description="Disordered" evidence="1">
    <location>
        <begin position="446"/>
        <end position="495"/>
    </location>
</feature>
<feature type="compositionally biased region" description="Polar residues" evidence="1">
    <location>
        <begin position="471"/>
        <end position="487"/>
    </location>
</feature>
<dbReference type="EMBL" id="OD567365">
    <property type="protein sequence ID" value="CAD7445555.1"/>
    <property type="molecule type" value="Genomic_DNA"/>
</dbReference>
<feature type="region of interest" description="Disordered" evidence="1">
    <location>
        <begin position="1"/>
        <end position="85"/>
    </location>
</feature>